<evidence type="ECO:0000256" key="6">
    <source>
        <dbReference type="ARBA" id="ARBA00023326"/>
    </source>
</evidence>
<comment type="caution">
    <text evidence="9">The sequence shown here is derived from an EMBL/GenBank/DDBJ whole genome shotgun (WGS) entry which is preliminary data.</text>
</comment>
<dbReference type="InterPro" id="IPR017853">
    <property type="entry name" value="GH"/>
</dbReference>
<protein>
    <submittedName>
        <fullName evidence="9">Cellulase family glycosylhydrolase</fullName>
    </submittedName>
</protein>
<evidence type="ECO:0000256" key="7">
    <source>
        <dbReference type="RuleBase" id="RU361153"/>
    </source>
</evidence>
<evidence type="ECO:0000256" key="2">
    <source>
        <dbReference type="ARBA" id="ARBA00022801"/>
    </source>
</evidence>
<dbReference type="Pfam" id="PF00150">
    <property type="entry name" value="Cellulase"/>
    <property type="match status" value="1"/>
</dbReference>
<organism evidence="9 10">
    <name type="scientific">Xylanibacter brevis</name>
    <dbReference type="NCBI Taxonomy" id="83231"/>
    <lineage>
        <taxon>Bacteria</taxon>
        <taxon>Pseudomonadati</taxon>
        <taxon>Bacteroidota</taxon>
        <taxon>Bacteroidia</taxon>
        <taxon>Bacteroidales</taxon>
        <taxon>Prevotellaceae</taxon>
        <taxon>Xylanibacter</taxon>
    </lineage>
</organism>
<dbReference type="SUPFAM" id="SSF51445">
    <property type="entry name" value="(Trans)glycosidases"/>
    <property type="match status" value="1"/>
</dbReference>
<proteinExistence type="inferred from homology"/>
<evidence type="ECO:0000256" key="4">
    <source>
        <dbReference type="ARBA" id="ARBA00023277"/>
    </source>
</evidence>
<evidence type="ECO:0000313" key="9">
    <source>
        <dbReference type="EMBL" id="MCF2562589.1"/>
    </source>
</evidence>
<dbReference type="InterPro" id="IPR001547">
    <property type="entry name" value="Glyco_hydro_5"/>
</dbReference>
<name>A0ABS9CCZ2_9BACT</name>
<keyword evidence="6" id="KW-0624">Polysaccharide degradation</keyword>
<evidence type="ECO:0000259" key="8">
    <source>
        <dbReference type="Pfam" id="PF00150"/>
    </source>
</evidence>
<keyword evidence="3" id="KW-0136">Cellulose degradation</keyword>
<keyword evidence="2 7" id="KW-0378">Hydrolase</keyword>
<evidence type="ECO:0000256" key="3">
    <source>
        <dbReference type="ARBA" id="ARBA00023001"/>
    </source>
</evidence>
<dbReference type="InterPro" id="IPR050386">
    <property type="entry name" value="Glycosyl_hydrolase_5"/>
</dbReference>
<feature type="domain" description="Glycoside hydrolase family 5" evidence="8">
    <location>
        <begin position="32"/>
        <end position="277"/>
    </location>
</feature>
<dbReference type="PANTHER" id="PTHR31297">
    <property type="entry name" value="GLUCAN ENDO-1,6-BETA-GLUCOSIDASE B"/>
    <property type="match status" value="1"/>
</dbReference>
<keyword evidence="5 7" id="KW-0326">Glycosidase</keyword>
<keyword evidence="4" id="KW-0119">Carbohydrate metabolism</keyword>
<evidence type="ECO:0000256" key="1">
    <source>
        <dbReference type="ARBA" id="ARBA00005641"/>
    </source>
</evidence>
<dbReference type="Proteomes" id="UP001200470">
    <property type="component" value="Unassembled WGS sequence"/>
</dbReference>
<dbReference type="PANTHER" id="PTHR31297:SF41">
    <property type="entry name" value="ENDOGLUCANASE, PUTATIVE (AFU_ORTHOLOGUE AFUA_5G01830)-RELATED"/>
    <property type="match status" value="1"/>
</dbReference>
<keyword evidence="10" id="KW-1185">Reference proteome</keyword>
<reference evidence="9 10" key="1">
    <citation type="submission" date="2020-12" db="EMBL/GenBank/DDBJ databases">
        <title>Whole genome sequences of gut porcine anaerobes.</title>
        <authorList>
            <person name="Kubasova T."/>
            <person name="Jahodarova E."/>
            <person name="Rychlik I."/>
        </authorList>
    </citation>
    <scope>NUCLEOTIDE SEQUENCE [LARGE SCALE GENOMIC DNA]</scope>
    <source>
        <strain evidence="9 10">An925</strain>
    </source>
</reference>
<sequence>MKSILLTILMTILGVESHAQEYFHVQKTQLIDAAGQPFIIAGVNNPHAWLGEKAYQALDDIAATGANTLRIVWHTRGQAAELERVIERCIALKMIPMVELHDVTGNSSGERLLDMARYYAREDVKTVLMRYERFLLINIANEWGAHRVTTKHWQKSYEKAIALLREAGFKTTLVVDAPGWGQNILPILKGGQQLIDCDPLHNILFSVHMYGSWNDSQKIINKLTEAKNKQLPLIVGEFGYNYNDGKNNLGCKADHRTILKTCHQLDYGFMPWSWTGNNQENAWLDMVDHRDWKTPTAWGTDVIEGAYGIRQTAIPAKVFENDKAREK</sequence>
<dbReference type="EMBL" id="JADYTN010000001">
    <property type="protein sequence ID" value="MCF2562589.1"/>
    <property type="molecule type" value="Genomic_DNA"/>
</dbReference>
<gene>
    <name evidence="9" type="ORF">I6E12_00465</name>
</gene>
<dbReference type="RefSeq" id="WP_301637234.1">
    <property type="nucleotide sequence ID" value="NZ_JADYTN010000001.1"/>
</dbReference>
<evidence type="ECO:0000256" key="5">
    <source>
        <dbReference type="ARBA" id="ARBA00023295"/>
    </source>
</evidence>
<evidence type="ECO:0000313" key="10">
    <source>
        <dbReference type="Proteomes" id="UP001200470"/>
    </source>
</evidence>
<dbReference type="Gene3D" id="3.20.20.80">
    <property type="entry name" value="Glycosidases"/>
    <property type="match status" value="1"/>
</dbReference>
<comment type="similarity">
    <text evidence="1 7">Belongs to the glycosyl hydrolase 5 (cellulase A) family.</text>
</comment>
<accession>A0ABS9CCZ2</accession>